<proteinExistence type="predicted"/>
<sequence length="25" mass="3233">MFLYKDSILMDRKRFRRVSNFQPRK</sequence>
<reference evidence="1 2" key="1">
    <citation type="journal article" date="2013" name="Proc. Natl. Acad. Sci. U.S.A.">
        <title>Fine-scale variation in meiotic recombination in Mimulus inferred from population shotgun sequencing.</title>
        <authorList>
            <person name="Hellsten U."/>
            <person name="Wright K.M."/>
            <person name="Jenkins J."/>
            <person name="Shu S."/>
            <person name="Yuan Y."/>
            <person name="Wessler S.R."/>
            <person name="Schmutz J."/>
            <person name="Willis J.H."/>
            <person name="Rokhsar D.S."/>
        </authorList>
    </citation>
    <scope>NUCLEOTIDE SEQUENCE [LARGE SCALE GENOMIC DNA]</scope>
    <source>
        <strain evidence="2">cv. DUN x IM62</strain>
    </source>
</reference>
<evidence type="ECO:0000313" key="2">
    <source>
        <dbReference type="Proteomes" id="UP000030748"/>
    </source>
</evidence>
<accession>A0A022RSJ7</accession>
<dbReference type="EMBL" id="KI630319">
    <property type="protein sequence ID" value="EYU41905.1"/>
    <property type="molecule type" value="Genomic_DNA"/>
</dbReference>
<gene>
    <name evidence="1" type="ORF">MIMGU_mgv1a0231982mg</name>
</gene>
<evidence type="ECO:0000313" key="1">
    <source>
        <dbReference type="EMBL" id="EYU41905.1"/>
    </source>
</evidence>
<dbReference type="AlphaFoldDB" id="A0A022RSJ7"/>
<organism evidence="1 2">
    <name type="scientific">Erythranthe guttata</name>
    <name type="common">Yellow monkey flower</name>
    <name type="synonym">Mimulus guttatus</name>
    <dbReference type="NCBI Taxonomy" id="4155"/>
    <lineage>
        <taxon>Eukaryota</taxon>
        <taxon>Viridiplantae</taxon>
        <taxon>Streptophyta</taxon>
        <taxon>Embryophyta</taxon>
        <taxon>Tracheophyta</taxon>
        <taxon>Spermatophyta</taxon>
        <taxon>Magnoliopsida</taxon>
        <taxon>eudicotyledons</taxon>
        <taxon>Gunneridae</taxon>
        <taxon>Pentapetalae</taxon>
        <taxon>asterids</taxon>
        <taxon>lamiids</taxon>
        <taxon>Lamiales</taxon>
        <taxon>Phrymaceae</taxon>
        <taxon>Erythranthe</taxon>
    </lineage>
</organism>
<dbReference type="Proteomes" id="UP000030748">
    <property type="component" value="Unassembled WGS sequence"/>
</dbReference>
<protein>
    <submittedName>
        <fullName evidence="1">Uncharacterized protein</fullName>
    </submittedName>
</protein>
<name>A0A022RSJ7_ERYGU</name>
<feature type="non-terminal residue" evidence="1">
    <location>
        <position position="25"/>
    </location>
</feature>
<keyword evidence="2" id="KW-1185">Reference proteome</keyword>